<dbReference type="VEuPathDB" id="TriTrypDB:TcIL3000_9_1800"/>
<evidence type="ECO:0000256" key="1">
    <source>
        <dbReference type="RuleBase" id="RU000487"/>
    </source>
</evidence>
<dbReference type="FunFam" id="3.30.420.40:FF:000058">
    <property type="entry name" value="Putative actin-related protein 5"/>
    <property type="match status" value="1"/>
</dbReference>
<dbReference type="PANTHER" id="PTHR11937">
    <property type="entry name" value="ACTIN"/>
    <property type="match status" value="1"/>
</dbReference>
<dbReference type="EMBL" id="HE575322">
    <property type="protein sequence ID" value="CCC92783.1"/>
    <property type="molecule type" value="Genomic_DNA"/>
</dbReference>
<dbReference type="InterPro" id="IPR043129">
    <property type="entry name" value="ATPase_NBD"/>
</dbReference>
<accession>G0UTR9</accession>
<dbReference type="InterPro" id="IPR004000">
    <property type="entry name" value="Actin"/>
</dbReference>
<dbReference type="CDD" id="cd10221">
    <property type="entry name" value="ASKHA_NBD_Arp3-like"/>
    <property type="match status" value="1"/>
</dbReference>
<name>G0UTR9_TRYCI</name>
<dbReference type="Gene3D" id="3.90.640.10">
    <property type="entry name" value="Actin, Chain A, domain 4"/>
    <property type="match status" value="1"/>
</dbReference>
<dbReference type="Gene3D" id="3.30.420.40">
    <property type="match status" value="2"/>
</dbReference>
<dbReference type="FunFam" id="3.30.420.40:FF:000029">
    <property type="entry name" value="Actin-related protein 3"/>
    <property type="match status" value="1"/>
</dbReference>
<comment type="similarity">
    <text evidence="1">Belongs to the actin family.</text>
</comment>
<sequence>MTHPVVVIDNGTGYTKMGYAGNEEPTFTIPTVYADNEVARRRSNDIFSDLDFNIGDEAIARAGPCNLSHPIRHGIVEDWDKMERMWLHCIYKYLRVDPGEHGFILTEPLANPPENREHTAEVMFETFGVKQLHIAVQGVLALRASWTSGMAQQLGLAGENTGVVVDSGDGVTHVVPIVDGFVMHNAMCHIPLAGRDITNFVLEWLRERGEAVPADDALYLAQRIKEQHCYIARDIAHEFDKYDNNLPANITKHHDVNRKTGNPYTVDVGYEKFLGPELFFHPEIFSSEWSLPLPDVIDKAVWSCPIDCRRPLYRNVVLSGGTTMFPKFDKRLQKDLRELVHRRAEKFTKAFADPKRQITYDVNVVAHERQRYAVWYGGSMLGISPEFASVAKTKQEYEEYGPYICRRNSMYHCVFE</sequence>
<gene>
    <name evidence="2" type="ORF">TCIL3000_9_1800</name>
</gene>
<evidence type="ECO:0000313" key="2">
    <source>
        <dbReference type="EMBL" id="CCC92783.1"/>
    </source>
</evidence>
<organism evidence="2">
    <name type="scientific">Trypanosoma congolense (strain IL3000)</name>
    <dbReference type="NCBI Taxonomy" id="1068625"/>
    <lineage>
        <taxon>Eukaryota</taxon>
        <taxon>Discoba</taxon>
        <taxon>Euglenozoa</taxon>
        <taxon>Kinetoplastea</taxon>
        <taxon>Metakinetoplastina</taxon>
        <taxon>Trypanosomatida</taxon>
        <taxon>Trypanosomatidae</taxon>
        <taxon>Trypanosoma</taxon>
        <taxon>Nannomonas</taxon>
    </lineage>
</organism>
<proteinExistence type="inferred from homology"/>
<dbReference type="Pfam" id="PF00022">
    <property type="entry name" value="Actin"/>
    <property type="match status" value="1"/>
</dbReference>
<dbReference type="AlphaFoldDB" id="G0UTR9"/>
<dbReference type="PRINTS" id="PR00190">
    <property type="entry name" value="ACTIN"/>
</dbReference>
<dbReference type="SUPFAM" id="SSF53067">
    <property type="entry name" value="Actin-like ATPase domain"/>
    <property type="match status" value="2"/>
</dbReference>
<reference evidence="2" key="1">
    <citation type="journal article" date="2012" name="Proc. Natl. Acad. Sci. U.S.A.">
        <title>Antigenic diversity is generated by distinct evolutionary mechanisms in African trypanosome species.</title>
        <authorList>
            <person name="Jackson A.P."/>
            <person name="Berry A."/>
            <person name="Aslett M."/>
            <person name="Allison H.C."/>
            <person name="Burton P."/>
            <person name="Vavrova-Anderson J."/>
            <person name="Brown R."/>
            <person name="Browne H."/>
            <person name="Corton N."/>
            <person name="Hauser H."/>
            <person name="Gamble J."/>
            <person name="Gilderthorp R."/>
            <person name="Marcello L."/>
            <person name="McQuillan J."/>
            <person name="Otto T.D."/>
            <person name="Quail M.A."/>
            <person name="Sanders M.J."/>
            <person name="van Tonder A."/>
            <person name="Ginger M.L."/>
            <person name="Field M.C."/>
            <person name="Barry J.D."/>
            <person name="Hertz-Fowler C."/>
            <person name="Berriman M."/>
        </authorList>
    </citation>
    <scope>NUCLEOTIDE SEQUENCE</scope>
    <source>
        <strain evidence="2">IL3000</strain>
    </source>
</reference>
<protein>
    <submittedName>
        <fullName evidence="2">Putative actin-like protein 3</fullName>
    </submittedName>
</protein>
<dbReference type="SMART" id="SM00268">
    <property type="entry name" value="ACTIN"/>
    <property type="match status" value="1"/>
</dbReference>